<organism evidence="2 3">
    <name type="scientific">Amycolatopsis silviterrae</name>
    <dbReference type="NCBI Taxonomy" id="1656914"/>
    <lineage>
        <taxon>Bacteria</taxon>
        <taxon>Bacillati</taxon>
        <taxon>Actinomycetota</taxon>
        <taxon>Actinomycetes</taxon>
        <taxon>Pseudonocardiales</taxon>
        <taxon>Pseudonocardiaceae</taxon>
        <taxon>Amycolatopsis</taxon>
    </lineage>
</organism>
<gene>
    <name evidence="2" type="ORF">ACFSVL_31240</name>
</gene>
<evidence type="ECO:0000313" key="3">
    <source>
        <dbReference type="Proteomes" id="UP001597483"/>
    </source>
</evidence>
<keyword evidence="2" id="KW-0808">Transferase</keyword>
<keyword evidence="2" id="KW-0328">Glycosyltransferase</keyword>
<dbReference type="EC" id="2.4.-.-" evidence="2"/>
<dbReference type="CDD" id="cd02511">
    <property type="entry name" value="Beta4Glucosyltransferase"/>
    <property type="match status" value="1"/>
</dbReference>
<reference evidence="3" key="1">
    <citation type="journal article" date="2019" name="Int. J. Syst. Evol. Microbiol.">
        <title>The Global Catalogue of Microorganisms (GCM) 10K type strain sequencing project: providing services to taxonomists for standard genome sequencing and annotation.</title>
        <authorList>
            <consortium name="The Broad Institute Genomics Platform"/>
            <consortium name="The Broad Institute Genome Sequencing Center for Infectious Disease"/>
            <person name="Wu L."/>
            <person name="Ma J."/>
        </authorList>
    </citation>
    <scope>NUCLEOTIDE SEQUENCE [LARGE SCALE GENOMIC DNA]</scope>
    <source>
        <strain evidence="3">CGMCC 4.7641</strain>
    </source>
</reference>
<dbReference type="SUPFAM" id="SSF53448">
    <property type="entry name" value="Nucleotide-diphospho-sugar transferases"/>
    <property type="match status" value="1"/>
</dbReference>
<dbReference type="Pfam" id="PF00535">
    <property type="entry name" value="Glycos_transf_2"/>
    <property type="match status" value="1"/>
</dbReference>
<comment type="caution">
    <text evidence="2">The sequence shown here is derived from an EMBL/GenBank/DDBJ whole genome shotgun (WGS) entry which is preliminary data.</text>
</comment>
<dbReference type="EMBL" id="JBHUKS010000024">
    <property type="protein sequence ID" value="MFD2471907.1"/>
    <property type="molecule type" value="Genomic_DNA"/>
</dbReference>
<proteinExistence type="predicted"/>
<dbReference type="InterPro" id="IPR001173">
    <property type="entry name" value="Glyco_trans_2-like"/>
</dbReference>
<protein>
    <submittedName>
        <fullName evidence="2">Glycosyltransferase family 2 protein</fullName>
        <ecNumber evidence="2">2.4.-.-</ecNumber>
    </submittedName>
</protein>
<dbReference type="PANTHER" id="PTHR43630">
    <property type="entry name" value="POLY-BETA-1,6-N-ACETYL-D-GLUCOSAMINE SYNTHASE"/>
    <property type="match status" value="1"/>
</dbReference>
<feature type="domain" description="Glycosyltransferase 2-like" evidence="1">
    <location>
        <begin position="20"/>
        <end position="118"/>
    </location>
</feature>
<keyword evidence="3" id="KW-1185">Reference proteome</keyword>
<dbReference type="PANTHER" id="PTHR43630:SF2">
    <property type="entry name" value="GLYCOSYLTRANSFERASE"/>
    <property type="match status" value="1"/>
</dbReference>
<dbReference type="Gene3D" id="3.90.550.10">
    <property type="entry name" value="Spore Coat Polysaccharide Biosynthesis Protein SpsA, Chain A"/>
    <property type="match status" value="1"/>
</dbReference>
<accession>A0ABW5HFM6</accession>
<dbReference type="InterPro" id="IPR029044">
    <property type="entry name" value="Nucleotide-diphossugar_trans"/>
</dbReference>
<evidence type="ECO:0000313" key="2">
    <source>
        <dbReference type="EMBL" id="MFD2471907.1"/>
    </source>
</evidence>
<dbReference type="GO" id="GO:0016757">
    <property type="term" value="F:glycosyltransferase activity"/>
    <property type="evidence" value="ECO:0007669"/>
    <property type="project" value="UniProtKB-KW"/>
</dbReference>
<name>A0ABW5HFM6_9PSEU</name>
<sequence>MIVGADGRKGIVSVSCPINVIILTRDEERCIARCLDSVVDSGFDRILVVDTGSADRTLEIVKSYGQRGVDLVGVDWRGSFAEARNSALDLLDEGWVVFLDADEWLDSAAAEGIISRVAQLDGSQRCSRVALAPVIMDSNANTWVDQVPRVFQLKSGIRFRGDVHEYIVVGGASDESIELCSTDAKFFHDGYTREVVLKKRKTERNLSLLQQARIKDPQNPRWIYFTVRDALPLLSGEQLMLLCSELESAVVADVPTGDHCRPVEYLRRTLGLACQGLGFRGAWETVQKYCDRIRVLDGGDSADVQYFMVMEELAMGNVTDRTLNRAIAARKDGELLARSMLSPQGRHLDAAIAACIELRGWADEADHYRRLCHEWDDIFFERSRIRVPQSVVLHRGQTVQG</sequence>
<dbReference type="RefSeq" id="WP_378309142.1">
    <property type="nucleotide sequence ID" value="NZ_JBHUKS010000024.1"/>
</dbReference>
<evidence type="ECO:0000259" key="1">
    <source>
        <dbReference type="Pfam" id="PF00535"/>
    </source>
</evidence>
<dbReference type="Proteomes" id="UP001597483">
    <property type="component" value="Unassembled WGS sequence"/>
</dbReference>